<comment type="caution">
    <text evidence="1">The sequence shown here is derived from an EMBL/GenBank/DDBJ whole genome shotgun (WGS) entry which is preliminary data.</text>
</comment>
<accession>A0ABV1HXR0</accession>
<dbReference type="Proteomes" id="UP001470288">
    <property type="component" value="Unassembled WGS sequence"/>
</dbReference>
<organism evidence="1 2">
    <name type="scientific">Hominiventricola aquisgranensis</name>
    <dbReference type="NCBI Taxonomy" id="3133164"/>
    <lineage>
        <taxon>Bacteria</taxon>
        <taxon>Bacillati</taxon>
        <taxon>Bacillota</taxon>
        <taxon>Clostridia</taxon>
        <taxon>Lachnospirales</taxon>
        <taxon>Lachnospiraceae</taxon>
        <taxon>Hominiventricola</taxon>
    </lineage>
</organism>
<dbReference type="RefSeq" id="WP_349143695.1">
    <property type="nucleotide sequence ID" value="NZ_JBBMFC010000003.1"/>
</dbReference>
<evidence type="ECO:0000313" key="2">
    <source>
        <dbReference type="Proteomes" id="UP001470288"/>
    </source>
</evidence>
<dbReference type="EMBL" id="JBBMFC010000003">
    <property type="protein sequence ID" value="MEQ2577692.1"/>
    <property type="molecule type" value="Genomic_DNA"/>
</dbReference>
<sequence length="80" mass="9173">MMTREMEFRMERAGLIQVGDQVRLKEDAANTMAGVMYYYTIRDAIAMSNNTKKKLNSLEGVVTKIEASESYWTVTVKIDE</sequence>
<keyword evidence="2" id="KW-1185">Reference proteome</keyword>
<protein>
    <submittedName>
        <fullName evidence="1">Uncharacterized protein</fullName>
    </submittedName>
</protein>
<evidence type="ECO:0000313" key="1">
    <source>
        <dbReference type="EMBL" id="MEQ2577692.1"/>
    </source>
</evidence>
<name>A0ABV1HXR0_9FIRM</name>
<proteinExistence type="predicted"/>
<gene>
    <name evidence="1" type="ORF">WMO62_02395</name>
</gene>
<reference evidence="1 2" key="1">
    <citation type="submission" date="2024-03" db="EMBL/GenBank/DDBJ databases">
        <title>Human intestinal bacterial collection.</title>
        <authorList>
            <person name="Pauvert C."/>
            <person name="Hitch T.C.A."/>
            <person name="Clavel T."/>
        </authorList>
    </citation>
    <scope>NUCLEOTIDE SEQUENCE [LARGE SCALE GENOMIC DNA]</scope>
    <source>
        <strain evidence="1 2">CLA-AA-H78B</strain>
    </source>
</reference>